<feature type="transmembrane region" description="Helical" evidence="1">
    <location>
        <begin position="289"/>
        <end position="313"/>
    </location>
</feature>
<name>A0ABW3PEK1_9LACO</name>
<evidence type="ECO:0000313" key="2">
    <source>
        <dbReference type="EMBL" id="MFD1125434.1"/>
    </source>
</evidence>
<reference evidence="3" key="1">
    <citation type="journal article" date="2019" name="Int. J. Syst. Evol. Microbiol.">
        <title>The Global Catalogue of Microorganisms (GCM) 10K type strain sequencing project: providing services to taxonomists for standard genome sequencing and annotation.</title>
        <authorList>
            <consortium name="The Broad Institute Genomics Platform"/>
            <consortium name="The Broad Institute Genome Sequencing Center for Infectious Disease"/>
            <person name="Wu L."/>
            <person name="Ma J."/>
        </authorList>
    </citation>
    <scope>NUCLEOTIDE SEQUENCE [LARGE SCALE GENOMIC DNA]</scope>
    <source>
        <strain evidence="3">CCUG 71848</strain>
    </source>
</reference>
<keyword evidence="1" id="KW-0472">Membrane</keyword>
<organism evidence="2 3">
    <name type="scientific">Lentilactobacillus raoultii</name>
    <dbReference type="NCBI Taxonomy" id="1987503"/>
    <lineage>
        <taxon>Bacteria</taxon>
        <taxon>Bacillati</taxon>
        <taxon>Bacillota</taxon>
        <taxon>Bacilli</taxon>
        <taxon>Lactobacillales</taxon>
        <taxon>Lactobacillaceae</taxon>
        <taxon>Lentilactobacillus</taxon>
    </lineage>
</organism>
<evidence type="ECO:0000313" key="3">
    <source>
        <dbReference type="Proteomes" id="UP001597156"/>
    </source>
</evidence>
<protein>
    <recommendedName>
        <fullName evidence="4">Na+/glutamate symporter</fullName>
    </recommendedName>
</protein>
<feature type="transmembrane region" description="Helical" evidence="1">
    <location>
        <begin position="27"/>
        <end position="45"/>
    </location>
</feature>
<feature type="transmembrane region" description="Helical" evidence="1">
    <location>
        <begin position="266"/>
        <end position="283"/>
    </location>
</feature>
<dbReference type="EMBL" id="JBHTLH010000028">
    <property type="protein sequence ID" value="MFD1125434.1"/>
    <property type="molecule type" value="Genomic_DNA"/>
</dbReference>
<comment type="caution">
    <text evidence="2">The sequence shown here is derived from an EMBL/GenBank/DDBJ whole genome shotgun (WGS) entry which is preliminary data.</text>
</comment>
<gene>
    <name evidence="2" type="ORF">ACFQ22_08720</name>
</gene>
<evidence type="ECO:0008006" key="4">
    <source>
        <dbReference type="Google" id="ProtNLM"/>
    </source>
</evidence>
<feature type="transmembrane region" description="Helical" evidence="1">
    <location>
        <begin position="369"/>
        <end position="389"/>
    </location>
</feature>
<feature type="transmembrane region" description="Helical" evidence="1">
    <location>
        <begin position="325"/>
        <end position="343"/>
    </location>
</feature>
<dbReference type="InterPro" id="IPR049576">
    <property type="entry name" value="HDC-like"/>
</dbReference>
<feature type="transmembrane region" description="Helical" evidence="1">
    <location>
        <begin position="236"/>
        <end position="254"/>
    </location>
</feature>
<keyword evidence="1" id="KW-0812">Transmembrane</keyword>
<keyword evidence="1" id="KW-1133">Transmembrane helix</keyword>
<dbReference type="Proteomes" id="UP001597156">
    <property type="component" value="Unassembled WGS sequence"/>
</dbReference>
<feature type="transmembrane region" description="Helical" evidence="1">
    <location>
        <begin position="145"/>
        <end position="167"/>
    </location>
</feature>
<accession>A0ABW3PEK1</accession>
<dbReference type="RefSeq" id="WP_121978986.1">
    <property type="nucleotide sequence ID" value="NZ_JBHTLH010000028.1"/>
</dbReference>
<proteinExistence type="predicted"/>
<evidence type="ECO:0000256" key="1">
    <source>
        <dbReference type="SAM" id="Phobius"/>
    </source>
</evidence>
<keyword evidence="3" id="KW-1185">Reference proteome</keyword>
<sequence>MENVLALALVMLFLFIGEWVSTLSRAYIPSVFVTAVLFLIGYWTFVPKNITSTATFTPTFVGVVQAALLVHMGTLMDLKVLINQWKSVLIAISGILGTVILAMGGGLLLFNWHTVIASVPPLTGGIVAAFLMTDGLKAQHITALVSFPVSMFVMHSIIGYPLTAALLKKEGKRLLKNFQPGEKVKVSKDQEVLETTFGTKRPLKLPKVYKTSAFQIFLVMVLTGLGLWLGDLMNDVISPYILCLIIGVIAHQFHILDDHVLEKAGVFNWFMYGLLAYIFSFLSEVTPQNLFSIVIPILTMIVLGILGMFLASAILAKPLGFSREMAFASALTALFGFPADYIVTHEAARNLAKNKEEEDYILENTLPKMLVGGFATVSVASVIIASVFLKLL</sequence>
<feature type="transmembrane region" description="Helical" evidence="1">
    <location>
        <begin position="57"/>
        <end position="76"/>
    </location>
</feature>
<feature type="transmembrane region" description="Helical" evidence="1">
    <location>
        <begin position="115"/>
        <end position="133"/>
    </location>
</feature>
<dbReference type="CDD" id="cd21416">
    <property type="entry name" value="HDC_protein"/>
    <property type="match status" value="1"/>
</dbReference>
<feature type="transmembrane region" description="Helical" evidence="1">
    <location>
        <begin position="208"/>
        <end position="230"/>
    </location>
</feature>
<feature type="transmembrane region" description="Helical" evidence="1">
    <location>
        <begin position="88"/>
        <end position="110"/>
    </location>
</feature>